<dbReference type="GO" id="GO:0003676">
    <property type="term" value="F:nucleic acid binding"/>
    <property type="evidence" value="ECO:0007669"/>
    <property type="project" value="InterPro"/>
</dbReference>
<protein>
    <submittedName>
        <fullName evidence="1">Uncharacterized protein</fullName>
    </submittedName>
</protein>
<dbReference type="EMBL" id="FR904390">
    <property type="protein sequence ID" value="CDQ61811.1"/>
    <property type="molecule type" value="Genomic_DNA"/>
</dbReference>
<dbReference type="PaxDb" id="8022-A0A060W468"/>
<accession>A0A060W468</accession>
<evidence type="ECO:0000313" key="1">
    <source>
        <dbReference type="EMBL" id="CDQ61811.1"/>
    </source>
</evidence>
<organism evidence="1 2">
    <name type="scientific">Oncorhynchus mykiss</name>
    <name type="common">Rainbow trout</name>
    <name type="synonym">Salmo gairdneri</name>
    <dbReference type="NCBI Taxonomy" id="8022"/>
    <lineage>
        <taxon>Eukaryota</taxon>
        <taxon>Metazoa</taxon>
        <taxon>Chordata</taxon>
        <taxon>Craniata</taxon>
        <taxon>Vertebrata</taxon>
        <taxon>Euteleostomi</taxon>
        <taxon>Actinopterygii</taxon>
        <taxon>Neopterygii</taxon>
        <taxon>Teleostei</taxon>
        <taxon>Protacanthopterygii</taxon>
        <taxon>Salmoniformes</taxon>
        <taxon>Salmonidae</taxon>
        <taxon>Salmoninae</taxon>
        <taxon>Oncorhynchus</taxon>
    </lineage>
</organism>
<evidence type="ECO:0000313" key="2">
    <source>
        <dbReference type="Proteomes" id="UP000193380"/>
    </source>
</evidence>
<dbReference type="Proteomes" id="UP000193380">
    <property type="component" value="Unassembled WGS sequence"/>
</dbReference>
<dbReference type="STRING" id="8022.A0A060W468"/>
<reference evidence="1" key="2">
    <citation type="submission" date="2014-03" db="EMBL/GenBank/DDBJ databases">
        <authorList>
            <person name="Genoscope - CEA"/>
        </authorList>
    </citation>
    <scope>NUCLEOTIDE SEQUENCE</scope>
</reference>
<gene>
    <name evidence="1" type="ORF">GSONMT00065954001</name>
</gene>
<dbReference type="AlphaFoldDB" id="A0A060W468"/>
<dbReference type="InterPro" id="IPR036397">
    <property type="entry name" value="RNaseH_sf"/>
</dbReference>
<reference evidence="1" key="1">
    <citation type="journal article" date="2014" name="Nat. Commun.">
        <title>The rainbow trout genome provides novel insights into evolution after whole-genome duplication in vertebrates.</title>
        <authorList>
            <person name="Berthelot C."/>
            <person name="Brunet F."/>
            <person name="Chalopin D."/>
            <person name="Juanchich A."/>
            <person name="Bernard M."/>
            <person name="Noel B."/>
            <person name="Bento P."/>
            <person name="Da Silva C."/>
            <person name="Labadie K."/>
            <person name="Alberti A."/>
            <person name="Aury J.M."/>
            <person name="Louis A."/>
            <person name="Dehais P."/>
            <person name="Bardou P."/>
            <person name="Montfort J."/>
            <person name="Klopp C."/>
            <person name="Cabau C."/>
            <person name="Gaspin C."/>
            <person name="Thorgaard G.H."/>
            <person name="Boussaha M."/>
            <person name="Quillet E."/>
            <person name="Guyomard R."/>
            <person name="Galiana D."/>
            <person name="Bobe J."/>
            <person name="Volff J.N."/>
            <person name="Genet C."/>
            <person name="Wincker P."/>
            <person name="Jaillon O."/>
            <person name="Roest Crollius H."/>
            <person name="Guiguen Y."/>
        </authorList>
    </citation>
    <scope>NUCLEOTIDE SEQUENCE [LARGE SCALE GENOMIC DNA]</scope>
</reference>
<name>A0A060W468_ONCMY</name>
<dbReference type="Gene3D" id="3.30.420.10">
    <property type="entry name" value="Ribonuclease H-like superfamily/Ribonuclease H"/>
    <property type="match status" value="1"/>
</dbReference>
<sequence>MASTEENTPSGVAQSVLPSTRFKMLWHDLKRAVHTRHPKNIAELKQFCKNEWSKIPPERCSGLIRNYRKRLVYCQRESQPVIKSKGSHTFSCHCIFLFGIQVFD</sequence>
<proteinExistence type="predicted"/>